<organism evidence="1 2">
    <name type="scientific">Nocardia vinacea</name>
    <dbReference type="NCBI Taxonomy" id="96468"/>
    <lineage>
        <taxon>Bacteria</taxon>
        <taxon>Bacillati</taxon>
        <taxon>Actinomycetota</taxon>
        <taxon>Actinomycetes</taxon>
        <taxon>Mycobacteriales</taxon>
        <taxon>Nocardiaceae</taxon>
        <taxon>Nocardia</taxon>
    </lineage>
</organism>
<gene>
    <name evidence="1" type="ORF">OG563_42870</name>
</gene>
<evidence type="ECO:0000313" key="2">
    <source>
        <dbReference type="Proteomes" id="UP001432062"/>
    </source>
</evidence>
<protein>
    <submittedName>
        <fullName evidence="1">YbaB/EbfC family nucleoid-associated protein</fullName>
    </submittedName>
</protein>
<dbReference type="SUPFAM" id="SSF82607">
    <property type="entry name" value="YbaB-like"/>
    <property type="match status" value="1"/>
</dbReference>
<dbReference type="Gene3D" id="3.30.1310.10">
    <property type="entry name" value="Nucleoid-associated protein YbaB-like domain"/>
    <property type="match status" value="1"/>
</dbReference>
<proteinExistence type="predicted"/>
<dbReference type="EMBL" id="CP109441">
    <property type="protein sequence ID" value="WUV45758.1"/>
    <property type="molecule type" value="Genomic_DNA"/>
</dbReference>
<dbReference type="RefSeq" id="WP_327098959.1">
    <property type="nucleotide sequence ID" value="NZ_CP109149.1"/>
</dbReference>
<accession>A0ABZ1YRE6</accession>
<dbReference type="InterPro" id="IPR036894">
    <property type="entry name" value="YbaB-like_sf"/>
</dbReference>
<dbReference type="InterPro" id="IPR004401">
    <property type="entry name" value="YbaB/EbfC"/>
</dbReference>
<dbReference type="Proteomes" id="UP001432062">
    <property type="component" value="Chromosome"/>
</dbReference>
<name>A0ABZ1YRE6_9NOCA</name>
<evidence type="ECO:0000313" key="1">
    <source>
        <dbReference type="EMBL" id="WUV45758.1"/>
    </source>
</evidence>
<dbReference type="Pfam" id="PF02575">
    <property type="entry name" value="YbaB_DNA_bd"/>
    <property type="match status" value="1"/>
</dbReference>
<sequence>MEQWESDGPCSAGEGMRNQINHILDTLAEQRAHVTAVREKLAAVRSTTNSADGLVEVTVDGSGVLVDVKFAPKAFGTGRRELARSVTEAGQEAARLARVRNEEIIAPITAAAAAMPDLPDLLPGAPSLRELRGPRRHAR</sequence>
<reference evidence="1" key="1">
    <citation type="submission" date="2022-10" db="EMBL/GenBank/DDBJ databases">
        <title>The complete genomes of actinobacterial strains from the NBC collection.</title>
        <authorList>
            <person name="Joergensen T.S."/>
            <person name="Alvarez Arevalo M."/>
            <person name="Sterndorff E.B."/>
            <person name="Faurdal D."/>
            <person name="Vuksanovic O."/>
            <person name="Mourched A.-S."/>
            <person name="Charusanti P."/>
            <person name="Shaw S."/>
            <person name="Blin K."/>
            <person name="Weber T."/>
        </authorList>
    </citation>
    <scope>NUCLEOTIDE SEQUENCE</scope>
    <source>
        <strain evidence="1">NBC_01482</strain>
    </source>
</reference>
<keyword evidence="2" id="KW-1185">Reference proteome</keyword>